<keyword evidence="2" id="KW-1185">Reference proteome</keyword>
<sequence>MAYGVTPEGFVRPRLPELRQEVVQDLNDRLRNAGYAGEVETRPNSITGLLIDTFAEREAALWELAEAVYLAMYPGSASGTSLDNAVSFTGVTRLAAEPSRCYVVCYGTASTMVPAGSQIRHRTTQSNWITTADVTITPAAAADVVIVPEVIANQTYRVAIDGADYTFASDAAPTIAEVLSGLVGAVSQSGLKVASDGASLRVTSDGRVAFAVGLGGPLSLSRVGSPVLAQTANPMAEAAAVGDLDGIVSTVTGWESVTNLQAASLGRLTENDAALRARYPTGLFRLGAATKPSIGPNVRDRVAGISAIKDFQNDTDTTDAMGRPPHSIHVVVDGGLDDEIGGAIYRVKAAGIDTHGAIAVEVLSDDGDRHVVRFDRPIPVYVSVRARLTLLPASEQPFPPDGFRQVAEGIAAAGTALGIGQDVVQQRFYSAIYATPGIAHVDLTFAHSADPAFEPQPADFSAANIPIQDFEVAKFDLSRIEVS</sequence>
<dbReference type="RefSeq" id="WP_224041348.1">
    <property type="nucleotide sequence ID" value="NZ_CAJZAH010000002.1"/>
</dbReference>
<accession>A0ABN7YGZ1</accession>
<dbReference type="Proteomes" id="UP000721236">
    <property type="component" value="Unassembled WGS sequence"/>
</dbReference>
<proteinExistence type="predicted"/>
<comment type="caution">
    <text evidence="1">The sequence shown here is derived from an EMBL/GenBank/DDBJ whole genome shotgun (WGS) entry which is preliminary data.</text>
</comment>
<gene>
    <name evidence="1" type="ORF">LMG21510_01916</name>
</gene>
<organism evidence="1 2">
    <name type="scientific">Cupriavidus respiraculi</name>
    <dbReference type="NCBI Taxonomy" id="195930"/>
    <lineage>
        <taxon>Bacteria</taxon>
        <taxon>Pseudomonadati</taxon>
        <taxon>Pseudomonadota</taxon>
        <taxon>Betaproteobacteria</taxon>
        <taxon>Burkholderiales</taxon>
        <taxon>Burkholderiaceae</taxon>
        <taxon>Cupriavidus</taxon>
    </lineage>
</organism>
<dbReference type="EMBL" id="CAJZAH010000002">
    <property type="protein sequence ID" value="CAG9172263.1"/>
    <property type="molecule type" value="Genomic_DNA"/>
</dbReference>
<protein>
    <recommendedName>
        <fullName evidence="3">Baseplate protein J-like domain-containing protein</fullName>
    </recommendedName>
</protein>
<evidence type="ECO:0000313" key="2">
    <source>
        <dbReference type="Proteomes" id="UP000721236"/>
    </source>
</evidence>
<name>A0ABN7YGZ1_9BURK</name>
<evidence type="ECO:0000313" key="1">
    <source>
        <dbReference type="EMBL" id="CAG9172263.1"/>
    </source>
</evidence>
<evidence type="ECO:0008006" key="3">
    <source>
        <dbReference type="Google" id="ProtNLM"/>
    </source>
</evidence>
<reference evidence="1 2" key="1">
    <citation type="submission" date="2021-08" db="EMBL/GenBank/DDBJ databases">
        <authorList>
            <person name="Peeters C."/>
        </authorList>
    </citation>
    <scope>NUCLEOTIDE SEQUENCE [LARGE SCALE GENOMIC DNA]</scope>
    <source>
        <strain evidence="1 2">LMG 21510</strain>
    </source>
</reference>